<evidence type="ECO:0000256" key="1">
    <source>
        <dbReference type="SAM" id="MobiDB-lite"/>
    </source>
</evidence>
<evidence type="ECO:0000313" key="3">
    <source>
        <dbReference type="Proteomes" id="UP001054945"/>
    </source>
</evidence>
<organism evidence="2 3">
    <name type="scientific">Caerostris extrusa</name>
    <name type="common">Bark spider</name>
    <name type="synonym">Caerostris bankana</name>
    <dbReference type="NCBI Taxonomy" id="172846"/>
    <lineage>
        <taxon>Eukaryota</taxon>
        <taxon>Metazoa</taxon>
        <taxon>Ecdysozoa</taxon>
        <taxon>Arthropoda</taxon>
        <taxon>Chelicerata</taxon>
        <taxon>Arachnida</taxon>
        <taxon>Araneae</taxon>
        <taxon>Araneomorphae</taxon>
        <taxon>Entelegynae</taxon>
        <taxon>Araneoidea</taxon>
        <taxon>Araneidae</taxon>
        <taxon>Caerostris</taxon>
    </lineage>
</organism>
<protein>
    <submittedName>
        <fullName evidence="2">Uncharacterized protein</fullName>
    </submittedName>
</protein>
<name>A0AAV4Y6L7_CAEEX</name>
<dbReference type="EMBL" id="BPLR01001537">
    <property type="protein sequence ID" value="GIZ03002.1"/>
    <property type="molecule type" value="Genomic_DNA"/>
</dbReference>
<dbReference type="Proteomes" id="UP001054945">
    <property type="component" value="Unassembled WGS sequence"/>
</dbReference>
<reference evidence="2 3" key="1">
    <citation type="submission" date="2021-06" db="EMBL/GenBank/DDBJ databases">
        <title>Caerostris extrusa draft genome.</title>
        <authorList>
            <person name="Kono N."/>
            <person name="Arakawa K."/>
        </authorList>
    </citation>
    <scope>NUCLEOTIDE SEQUENCE [LARGE SCALE GENOMIC DNA]</scope>
</reference>
<dbReference type="AlphaFoldDB" id="A0AAV4Y6L7"/>
<sequence>MDPLVSPMMDCVHRYFTPRTQTSLILTLCWTRLDKVIRGPQVARSEATRAQLANYLPPEELGSTLQRNPGPKYLNDTNIPDGPYHELQICRTFRLPPFESGISTDRPSISPPRHFRSNFLTPVQ</sequence>
<feature type="region of interest" description="Disordered" evidence="1">
    <location>
        <begin position="59"/>
        <end position="78"/>
    </location>
</feature>
<gene>
    <name evidence="2" type="ORF">CEXT_707541</name>
</gene>
<comment type="caution">
    <text evidence="2">The sequence shown here is derived from an EMBL/GenBank/DDBJ whole genome shotgun (WGS) entry which is preliminary data.</text>
</comment>
<feature type="region of interest" description="Disordered" evidence="1">
    <location>
        <begin position="102"/>
        <end position="124"/>
    </location>
</feature>
<proteinExistence type="predicted"/>
<keyword evidence="3" id="KW-1185">Reference proteome</keyword>
<accession>A0AAV4Y6L7</accession>
<evidence type="ECO:0000313" key="2">
    <source>
        <dbReference type="EMBL" id="GIZ03002.1"/>
    </source>
</evidence>